<evidence type="ECO:0000256" key="2">
    <source>
        <dbReference type="ARBA" id="ARBA00022980"/>
    </source>
</evidence>
<dbReference type="Pfam" id="PF00573">
    <property type="entry name" value="Ribosomal_L4"/>
    <property type="match status" value="1"/>
</dbReference>
<comment type="similarity">
    <text evidence="1">Belongs to the universal ribosomal protein uL4 family.</text>
</comment>
<gene>
    <name evidence="5" type="ORF">METZ01_LOCUS379252</name>
</gene>
<dbReference type="EMBL" id="UINC01139690">
    <property type="protein sequence ID" value="SVD26398.1"/>
    <property type="molecule type" value="Genomic_DNA"/>
</dbReference>
<protein>
    <recommendedName>
        <fullName evidence="6">50S ribosomal protein L4</fullName>
    </recommendedName>
</protein>
<dbReference type="NCBIfam" id="TIGR03953">
    <property type="entry name" value="rplD_bact"/>
    <property type="match status" value="1"/>
</dbReference>
<keyword evidence="2" id="KW-0689">Ribosomal protein</keyword>
<evidence type="ECO:0000256" key="4">
    <source>
        <dbReference type="SAM" id="MobiDB-lite"/>
    </source>
</evidence>
<dbReference type="GO" id="GO:0005840">
    <property type="term" value="C:ribosome"/>
    <property type="evidence" value="ECO:0007669"/>
    <property type="project" value="UniProtKB-KW"/>
</dbReference>
<name>A0A382TYB6_9ZZZZ</name>
<dbReference type="SUPFAM" id="SSF52166">
    <property type="entry name" value="Ribosomal protein L4"/>
    <property type="match status" value="1"/>
</dbReference>
<evidence type="ECO:0000313" key="5">
    <source>
        <dbReference type="EMBL" id="SVD26398.1"/>
    </source>
</evidence>
<reference evidence="5" key="1">
    <citation type="submission" date="2018-05" db="EMBL/GenBank/DDBJ databases">
        <authorList>
            <person name="Lanie J.A."/>
            <person name="Ng W.-L."/>
            <person name="Kazmierczak K.M."/>
            <person name="Andrzejewski T.M."/>
            <person name="Davidsen T.M."/>
            <person name="Wayne K.J."/>
            <person name="Tettelin H."/>
            <person name="Glass J.I."/>
            <person name="Rusch D."/>
            <person name="Podicherti R."/>
            <person name="Tsui H.-C.T."/>
            <person name="Winkler M.E."/>
        </authorList>
    </citation>
    <scope>NUCLEOTIDE SEQUENCE</scope>
</reference>
<dbReference type="GO" id="GO:0003735">
    <property type="term" value="F:structural constituent of ribosome"/>
    <property type="evidence" value="ECO:0007669"/>
    <property type="project" value="InterPro"/>
</dbReference>
<keyword evidence="3" id="KW-0687">Ribonucleoprotein</keyword>
<feature type="compositionally biased region" description="Polar residues" evidence="4">
    <location>
        <begin position="68"/>
        <end position="77"/>
    </location>
</feature>
<proteinExistence type="inferred from homology"/>
<dbReference type="AlphaFoldDB" id="A0A382TYB6"/>
<dbReference type="GO" id="GO:0006412">
    <property type="term" value="P:translation"/>
    <property type="evidence" value="ECO:0007669"/>
    <property type="project" value="InterPro"/>
</dbReference>
<dbReference type="InterPro" id="IPR013005">
    <property type="entry name" value="Ribosomal_uL4-like"/>
</dbReference>
<evidence type="ECO:0000256" key="3">
    <source>
        <dbReference type="ARBA" id="ARBA00023274"/>
    </source>
</evidence>
<dbReference type="InterPro" id="IPR023574">
    <property type="entry name" value="Ribosomal_uL4_dom_sf"/>
</dbReference>
<dbReference type="PANTHER" id="PTHR10746">
    <property type="entry name" value="50S RIBOSOMAL PROTEIN L4"/>
    <property type="match status" value="1"/>
</dbReference>
<evidence type="ECO:0008006" key="6">
    <source>
        <dbReference type="Google" id="ProtNLM"/>
    </source>
</evidence>
<dbReference type="PANTHER" id="PTHR10746:SF6">
    <property type="entry name" value="LARGE RIBOSOMAL SUBUNIT PROTEIN UL4M"/>
    <property type="match status" value="1"/>
</dbReference>
<dbReference type="GO" id="GO:1990904">
    <property type="term" value="C:ribonucleoprotein complex"/>
    <property type="evidence" value="ECO:0007669"/>
    <property type="project" value="UniProtKB-KW"/>
</dbReference>
<dbReference type="Gene3D" id="3.40.1370.10">
    <property type="match status" value="1"/>
</dbReference>
<feature type="region of interest" description="Disordered" evidence="4">
    <location>
        <begin position="40"/>
        <end position="99"/>
    </location>
</feature>
<accession>A0A382TYB6</accession>
<dbReference type="HAMAP" id="MF_01328_B">
    <property type="entry name" value="Ribosomal_uL4_B"/>
    <property type="match status" value="1"/>
</dbReference>
<sequence>MKKQVVNLFNKNVSQIEIPDSIFGIKVFPDLIHQYIRYQNAKSRQGSHKTKTRSEVNGRAKKPFAQKGTGNARQGSSKPPHFRGGATSMGPQNRDHSFSLNKKEKTLALRCALSNKLNKDEIIFIDSLEVDDHKTKNLFLNLKNFNFNSALFIHNDDEKNENFKRASSNIPRLAMLSDKGLNVRDLMTFEKVFIDTKAVEQITKRLS</sequence>
<evidence type="ECO:0000256" key="1">
    <source>
        <dbReference type="ARBA" id="ARBA00010528"/>
    </source>
</evidence>
<organism evidence="5">
    <name type="scientific">marine metagenome</name>
    <dbReference type="NCBI Taxonomy" id="408172"/>
    <lineage>
        <taxon>unclassified sequences</taxon>
        <taxon>metagenomes</taxon>
        <taxon>ecological metagenomes</taxon>
    </lineage>
</organism>
<dbReference type="InterPro" id="IPR002136">
    <property type="entry name" value="Ribosomal_uL4"/>
</dbReference>